<keyword evidence="5" id="KW-1003">Cell membrane</keyword>
<evidence type="ECO:0000256" key="10">
    <source>
        <dbReference type="ARBA" id="ARBA00022741"/>
    </source>
</evidence>
<dbReference type="InterPro" id="IPR006290">
    <property type="entry name" value="CztS_silS_copS"/>
</dbReference>
<feature type="domain" description="HAMP" evidence="18">
    <location>
        <begin position="195"/>
        <end position="248"/>
    </location>
</feature>
<protein>
    <recommendedName>
        <fullName evidence="4">histidine kinase</fullName>
        <ecNumber evidence="4">2.7.13.3</ecNumber>
    </recommendedName>
</protein>
<keyword evidence="14" id="KW-0902">Two-component regulatory system</keyword>
<evidence type="ECO:0000256" key="6">
    <source>
        <dbReference type="ARBA" id="ARBA00022519"/>
    </source>
</evidence>
<feature type="transmembrane region" description="Helical" evidence="16">
    <location>
        <begin position="21"/>
        <end position="44"/>
    </location>
</feature>
<dbReference type="PATRIC" id="fig|1560234.3.peg.991"/>
<dbReference type="PROSITE" id="PS50109">
    <property type="entry name" value="HIS_KIN"/>
    <property type="match status" value="1"/>
</dbReference>
<organism evidence="19 20">
    <name type="scientific">Halodesulfovibrio spirochaetisodalis</name>
    <dbReference type="NCBI Taxonomy" id="1560234"/>
    <lineage>
        <taxon>Bacteria</taxon>
        <taxon>Pseudomonadati</taxon>
        <taxon>Thermodesulfobacteriota</taxon>
        <taxon>Desulfovibrionia</taxon>
        <taxon>Desulfovibrionales</taxon>
        <taxon>Desulfovibrionaceae</taxon>
        <taxon>Halodesulfovibrio</taxon>
    </lineage>
</organism>
<evidence type="ECO:0000256" key="15">
    <source>
        <dbReference type="ARBA" id="ARBA00023136"/>
    </source>
</evidence>
<evidence type="ECO:0000256" key="12">
    <source>
        <dbReference type="ARBA" id="ARBA00022840"/>
    </source>
</evidence>
<dbReference type="EMBL" id="JXMS01000018">
    <property type="protein sequence ID" value="OBQ50103.1"/>
    <property type="molecule type" value="Genomic_DNA"/>
</dbReference>
<keyword evidence="6" id="KW-0997">Cell inner membrane</keyword>
<dbReference type="InterPro" id="IPR003660">
    <property type="entry name" value="HAMP_dom"/>
</dbReference>
<dbReference type="InterPro" id="IPR004358">
    <property type="entry name" value="Sig_transdc_His_kin-like_C"/>
</dbReference>
<dbReference type="AlphaFoldDB" id="A0A1B7XBL0"/>
<evidence type="ECO:0000256" key="7">
    <source>
        <dbReference type="ARBA" id="ARBA00022553"/>
    </source>
</evidence>
<dbReference type="STRING" id="1560234.SP90_10680"/>
<evidence type="ECO:0000313" key="19">
    <source>
        <dbReference type="EMBL" id="OBQ50103.1"/>
    </source>
</evidence>
<dbReference type="SMART" id="SM00388">
    <property type="entry name" value="HisKA"/>
    <property type="match status" value="1"/>
</dbReference>
<evidence type="ECO:0000259" key="17">
    <source>
        <dbReference type="PROSITE" id="PS50109"/>
    </source>
</evidence>
<evidence type="ECO:0000256" key="13">
    <source>
        <dbReference type="ARBA" id="ARBA00022989"/>
    </source>
</evidence>
<evidence type="ECO:0000259" key="18">
    <source>
        <dbReference type="PROSITE" id="PS50885"/>
    </source>
</evidence>
<dbReference type="InterPro" id="IPR036890">
    <property type="entry name" value="HATPase_C_sf"/>
</dbReference>
<dbReference type="InterPro" id="IPR005467">
    <property type="entry name" value="His_kinase_dom"/>
</dbReference>
<dbReference type="GO" id="GO:0000155">
    <property type="term" value="F:phosphorelay sensor kinase activity"/>
    <property type="evidence" value="ECO:0007669"/>
    <property type="project" value="InterPro"/>
</dbReference>
<dbReference type="Gene3D" id="1.10.287.130">
    <property type="match status" value="1"/>
</dbReference>
<dbReference type="Gene3D" id="3.30.565.10">
    <property type="entry name" value="Histidine kinase-like ATPase, C-terminal domain"/>
    <property type="match status" value="1"/>
</dbReference>
<keyword evidence="13 16" id="KW-1133">Transmembrane helix</keyword>
<dbReference type="PROSITE" id="PS50885">
    <property type="entry name" value="HAMP"/>
    <property type="match status" value="1"/>
</dbReference>
<keyword evidence="20" id="KW-1185">Reference proteome</keyword>
<dbReference type="NCBIfam" id="TIGR01386">
    <property type="entry name" value="cztS_silS_copS"/>
    <property type="match status" value="1"/>
</dbReference>
<dbReference type="PANTHER" id="PTHR45436:SF15">
    <property type="entry name" value="SENSOR HISTIDINE KINASE CUSS"/>
    <property type="match status" value="1"/>
</dbReference>
<keyword evidence="11" id="KW-0418">Kinase</keyword>
<reference evidence="19 20" key="1">
    <citation type="submission" date="2015-01" db="EMBL/GenBank/DDBJ databases">
        <title>Desulfovibrio sp. JC271 draft genome sequence.</title>
        <authorList>
            <person name="Shivani Y."/>
            <person name="Subhash Y."/>
            <person name="Sasikala C."/>
            <person name="Ramana C.V."/>
        </authorList>
    </citation>
    <scope>NUCLEOTIDE SEQUENCE [LARGE SCALE GENOMIC DNA]</scope>
    <source>
        <strain evidence="19 20">JC271</strain>
    </source>
</reference>
<feature type="transmembrane region" description="Helical" evidence="16">
    <location>
        <begin position="171"/>
        <end position="193"/>
    </location>
</feature>
<comment type="caution">
    <text evidence="19">The sequence shown here is derived from an EMBL/GenBank/DDBJ whole genome shotgun (WGS) entry which is preliminary data.</text>
</comment>
<evidence type="ECO:0000256" key="1">
    <source>
        <dbReference type="ARBA" id="ARBA00000085"/>
    </source>
</evidence>
<dbReference type="Gene3D" id="6.10.340.10">
    <property type="match status" value="1"/>
</dbReference>
<keyword evidence="15 16" id="KW-0472">Membrane</keyword>
<dbReference type="RefSeq" id="WP_066855703.1">
    <property type="nucleotide sequence ID" value="NZ_JXMS01000018.1"/>
</dbReference>
<dbReference type="SUPFAM" id="SSF158472">
    <property type="entry name" value="HAMP domain-like"/>
    <property type="match status" value="1"/>
</dbReference>
<dbReference type="PANTHER" id="PTHR45436">
    <property type="entry name" value="SENSOR HISTIDINE KINASE YKOH"/>
    <property type="match status" value="1"/>
</dbReference>
<dbReference type="Pfam" id="PF00672">
    <property type="entry name" value="HAMP"/>
    <property type="match status" value="1"/>
</dbReference>
<comment type="subcellular location">
    <subcellularLocation>
        <location evidence="3">Cell inner membrane</location>
    </subcellularLocation>
    <subcellularLocation>
        <location evidence="2">Membrane</location>
        <topology evidence="2">Multi-pass membrane protein</topology>
    </subcellularLocation>
</comment>
<comment type="catalytic activity">
    <reaction evidence="1">
        <text>ATP + protein L-histidine = ADP + protein N-phospho-L-histidine.</text>
        <dbReference type="EC" id="2.7.13.3"/>
    </reaction>
</comment>
<evidence type="ECO:0000256" key="4">
    <source>
        <dbReference type="ARBA" id="ARBA00012438"/>
    </source>
</evidence>
<dbReference type="Pfam" id="PF02518">
    <property type="entry name" value="HATPase_c"/>
    <property type="match status" value="1"/>
</dbReference>
<sequence length="471" mass="52969">MSLKRKNKLGILHNGSLQARLAISFAIITTVIVFATSVLLYSGLKDQIKNEDKMEFIESTSFIRRAVKTLSITTNSESWQLIWEYAVNAHGRLGIRVFSTNNELYLSTPNMHIPPEVFTPSDPLHYRDWKDQESNIEYLVTSFQIDTGPGHTWRVDASYDLSPSTTLLRGYRINLAILLVSGILLSIAISWFVSGYGLRPLKHVAEAMQGISSEHLSQRIGNQPWPNELTGLARSFDSMLERLEEAFTQLSQFSTDIAHEVRTPVNNMLSAASVTLNRDRSVEEYKQTLETIEIEATHLSKLVDNMLFLTRTEHMKSPLKVEQCSIEEEFRLQTTLLEALADEKSIRISWSGSGYVTANKDLLRRALLNLIGNAIQYTPEGGQITLSTEHLKRFVKISVTDTGKGIEEQHLPHIFSRFYRADTARADRSNTGLGLAFVQTIMSAHNGSVSVQTEVDKGTTFTLLFPTITTL</sequence>
<dbReference type="CDD" id="cd00075">
    <property type="entry name" value="HATPase"/>
    <property type="match status" value="1"/>
</dbReference>
<evidence type="ECO:0000256" key="2">
    <source>
        <dbReference type="ARBA" id="ARBA00004141"/>
    </source>
</evidence>
<evidence type="ECO:0000313" key="20">
    <source>
        <dbReference type="Proteomes" id="UP000091979"/>
    </source>
</evidence>
<evidence type="ECO:0000256" key="9">
    <source>
        <dbReference type="ARBA" id="ARBA00022692"/>
    </source>
</evidence>
<dbReference type="SMART" id="SM00304">
    <property type="entry name" value="HAMP"/>
    <property type="match status" value="1"/>
</dbReference>
<dbReference type="InterPro" id="IPR036097">
    <property type="entry name" value="HisK_dim/P_sf"/>
</dbReference>
<evidence type="ECO:0000256" key="14">
    <source>
        <dbReference type="ARBA" id="ARBA00023012"/>
    </source>
</evidence>
<dbReference type="GO" id="GO:0005524">
    <property type="term" value="F:ATP binding"/>
    <property type="evidence" value="ECO:0007669"/>
    <property type="project" value="UniProtKB-KW"/>
</dbReference>
<dbReference type="PRINTS" id="PR00344">
    <property type="entry name" value="BCTRLSENSOR"/>
</dbReference>
<gene>
    <name evidence="19" type="ORF">SP90_10680</name>
</gene>
<dbReference type="FunFam" id="3.30.565.10:FF:000006">
    <property type="entry name" value="Sensor histidine kinase WalK"/>
    <property type="match status" value="1"/>
</dbReference>
<keyword evidence="10" id="KW-0547">Nucleotide-binding</keyword>
<dbReference type="Pfam" id="PF00512">
    <property type="entry name" value="HisKA"/>
    <property type="match status" value="1"/>
</dbReference>
<dbReference type="SMART" id="SM00387">
    <property type="entry name" value="HATPase_c"/>
    <property type="match status" value="1"/>
</dbReference>
<feature type="domain" description="Histidine kinase" evidence="17">
    <location>
        <begin position="256"/>
        <end position="469"/>
    </location>
</feature>
<evidence type="ECO:0000256" key="8">
    <source>
        <dbReference type="ARBA" id="ARBA00022679"/>
    </source>
</evidence>
<dbReference type="InterPro" id="IPR050428">
    <property type="entry name" value="TCS_sensor_his_kinase"/>
</dbReference>
<keyword evidence="8" id="KW-0808">Transferase</keyword>
<keyword evidence="9 16" id="KW-0812">Transmembrane</keyword>
<dbReference type="CDD" id="cd00082">
    <property type="entry name" value="HisKA"/>
    <property type="match status" value="1"/>
</dbReference>
<dbReference type="InterPro" id="IPR003594">
    <property type="entry name" value="HATPase_dom"/>
</dbReference>
<evidence type="ECO:0000256" key="16">
    <source>
        <dbReference type="SAM" id="Phobius"/>
    </source>
</evidence>
<evidence type="ECO:0000256" key="5">
    <source>
        <dbReference type="ARBA" id="ARBA00022475"/>
    </source>
</evidence>
<dbReference type="GO" id="GO:0005886">
    <property type="term" value="C:plasma membrane"/>
    <property type="evidence" value="ECO:0007669"/>
    <property type="project" value="UniProtKB-SubCell"/>
</dbReference>
<name>A0A1B7XBL0_9BACT</name>
<evidence type="ECO:0000256" key="11">
    <source>
        <dbReference type="ARBA" id="ARBA00022777"/>
    </source>
</evidence>
<keyword evidence="12" id="KW-0067">ATP-binding</keyword>
<dbReference type="EC" id="2.7.13.3" evidence="4"/>
<accession>A0A1B7XBL0</accession>
<proteinExistence type="predicted"/>
<evidence type="ECO:0000256" key="3">
    <source>
        <dbReference type="ARBA" id="ARBA00004533"/>
    </source>
</evidence>
<dbReference type="SUPFAM" id="SSF47384">
    <property type="entry name" value="Homodimeric domain of signal transducing histidine kinase"/>
    <property type="match status" value="1"/>
</dbReference>
<dbReference type="SUPFAM" id="SSF55874">
    <property type="entry name" value="ATPase domain of HSP90 chaperone/DNA topoisomerase II/histidine kinase"/>
    <property type="match status" value="1"/>
</dbReference>
<dbReference type="Proteomes" id="UP000091979">
    <property type="component" value="Unassembled WGS sequence"/>
</dbReference>
<dbReference type="InterPro" id="IPR003661">
    <property type="entry name" value="HisK_dim/P_dom"/>
</dbReference>
<dbReference type="CDD" id="cd06225">
    <property type="entry name" value="HAMP"/>
    <property type="match status" value="1"/>
</dbReference>
<keyword evidence="7" id="KW-0597">Phosphoprotein</keyword>